<protein>
    <recommendedName>
        <fullName evidence="7">GCM domain-containing protein</fullName>
    </recommendedName>
</protein>
<proteinExistence type="predicted"/>
<evidence type="ECO:0000256" key="3">
    <source>
        <dbReference type="ARBA" id="ARBA00023125"/>
    </source>
</evidence>
<dbReference type="SUPFAM" id="SSF90073">
    <property type="entry name" value="GCM domain"/>
    <property type="match status" value="1"/>
</dbReference>
<dbReference type="Gene3D" id="3.30.70.3530">
    <property type="entry name" value="GCM motif"/>
    <property type="match status" value="1"/>
</dbReference>
<feature type="compositionally biased region" description="Low complexity" evidence="6">
    <location>
        <begin position="293"/>
        <end position="317"/>
    </location>
</feature>
<evidence type="ECO:0000256" key="5">
    <source>
        <dbReference type="ARBA" id="ARBA00023242"/>
    </source>
</evidence>
<dbReference type="PROSITE" id="PS50807">
    <property type="entry name" value="GCM"/>
    <property type="match status" value="1"/>
</dbReference>
<accession>T1KEC1</accession>
<evidence type="ECO:0000313" key="8">
    <source>
        <dbReference type="EnsemblMetazoa" id="tetur09g06060.1"/>
    </source>
</evidence>
<dbReference type="InterPro" id="IPR003902">
    <property type="entry name" value="Tscrpt_reg_GCM"/>
</dbReference>
<feature type="compositionally biased region" description="Low complexity" evidence="6">
    <location>
        <begin position="335"/>
        <end position="348"/>
    </location>
</feature>
<dbReference type="OrthoDB" id="6241117at2759"/>
<keyword evidence="1" id="KW-0217">Developmental protein</keyword>
<feature type="compositionally biased region" description="Low complexity" evidence="6">
    <location>
        <begin position="593"/>
        <end position="615"/>
    </location>
</feature>
<name>T1KEC1_TETUR</name>
<evidence type="ECO:0000259" key="7">
    <source>
        <dbReference type="PROSITE" id="PS50807"/>
    </source>
</evidence>
<keyword evidence="3" id="KW-0238">DNA-binding</keyword>
<dbReference type="InterPro" id="IPR043020">
    <property type="entry name" value="GCM_large"/>
</dbReference>
<dbReference type="HOGENOM" id="CLU_083731_0_0_1"/>
<evidence type="ECO:0000256" key="4">
    <source>
        <dbReference type="ARBA" id="ARBA00023163"/>
    </source>
</evidence>
<gene>
    <name evidence="8" type="primary">107363074</name>
</gene>
<reference evidence="9" key="1">
    <citation type="submission" date="2011-08" db="EMBL/GenBank/DDBJ databases">
        <authorList>
            <person name="Rombauts S."/>
        </authorList>
    </citation>
    <scope>NUCLEOTIDE SEQUENCE</scope>
    <source>
        <strain evidence="9">London</strain>
    </source>
</reference>
<dbReference type="OMA" id="CQEWDIN"/>
<feature type="region of interest" description="Disordered" evidence="6">
    <location>
        <begin position="293"/>
        <end position="348"/>
    </location>
</feature>
<reference evidence="8" key="2">
    <citation type="submission" date="2015-06" db="UniProtKB">
        <authorList>
            <consortium name="EnsemblMetazoa"/>
        </authorList>
    </citation>
    <scope>IDENTIFICATION</scope>
</reference>
<evidence type="ECO:0000256" key="2">
    <source>
        <dbReference type="ARBA" id="ARBA00023015"/>
    </source>
</evidence>
<dbReference type="EMBL" id="CAEY01002034">
    <property type="status" value="NOT_ANNOTATED_CDS"/>
    <property type="molecule type" value="Genomic_DNA"/>
</dbReference>
<feature type="region of interest" description="Disordered" evidence="6">
    <location>
        <begin position="593"/>
        <end position="630"/>
    </location>
</feature>
<feature type="compositionally biased region" description="Polar residues" evidence="6">
    <location>
        <begin position="518"/>
        <end position="533"/>
    </location>
</feature>
<feature type="domain" description="GCM" evidence="7">
    <location>
        <begin position="8"/>
        <end position="164"/>
    </location>
</feature>
<keyword evidence="5" id="KW-0539">Nucleus</keyword>
<dbReference type="Proteomes" id="UP000015104">
    <property type="component" value="Unassembled WGS sequence"/>
</dbReference>
<evidence type="ECO:0000256" key="1">
    <source>
        <dbReference type="ARBA" id="ARBA00022473"/>
    </source>
</evidence>
<dbReference type="STRING" id="32264.T1KEC1"/>
<dbReference type="AlphaFoldDB" id="T1KEC1"/>
<dbReference type="GO" id="GO:0005634">
    <property type="term" value="C:nucleus"/>
    <property type="evidence" value="ECO:0007669"/>
    <property type="project" value="TreeGrafter"/>
</dbReference>
<dbReference type="KEGG" id="tut:107363074"/>
<keyword evidence="4" id="KW-0804">Transcription</keyword>
<organism evidence="8 9">
    <name type="scientific">Tetranychus urticae</name>
    <name type="common">Two-spotted spider mite</name>
    <dbReference type="NCBI Taxonomy" id="32264"/>
    <lineage>
        <taxon>Eukaryota</taxon>
        <taxon>Metazoa</taxon>
        <taxon>Ecdysozoa</taxon>
        <taxon>Arthropoda</taxon>
        <taxon>Chelicerata</taxon>
        <taxon>Arachnida</taxon>
        <taxon>Acari</taxon>
        <taxon>Acariformes</taxon>
        <taxon>Trombidiformes</taxon>
        <taxon>Prostigmata</taxon>
        <taxon>Eleutherengona</taxon>
        <taxon>Raphignathae</taxon>
        <taxon>Tetranychoidea</taxon>
        <taxon>Tetranychidae</taxon>
        <taxon>Tetranychus</taxon>
    </lineage>
</organism>
<dbReference type="InterPro" id="IPR039791">
    <property type="entry name" value="GCM"/>
</dbReference>
<dbReference type="Gene3D" id="2.20.25.670">
    <property type="entry name" value="GCM domain, large subdomain"/>
    <property type="match status" value="1"/>
</dbReference>
<dbReference type="PANTHER" id="PTHR12414">
    <property type="entry name" value="GLIAL CELLS MISSING RELATED/GLIDE"/>
    <property type="match status" value="1"/>
</dbReference>
<keyword evidence="2" id="KW-0805">Transcription regulation</keyword>
<evidence type="ECO:0000256" key="6">
    <source>
        <dbReference type="SAM" id="MobiDB-lite"/>
    </source>
</evidence>
<dbReference type="GO" id="GO:0001228">
    <property type="term" value="F:DNA-binding transcription activator activity, RNA polymerase II-specific"/>
    <property type="evidence" value="ECO:0007669"/>
    <property type="project" value="InterPro"/>
</dbReference>
<evidence type="ECO:0000313" key="9">
    <source>
        <dbReference type="Proteomes" id="UP000015104"/>
    </source>
</evidence>
<dbReference type="InterPro" id="IPR036115">
    <property type="entry name" value="GCM_dom_sf"/>
</dbReference>
<dbReference type="EnsemblMetazoa" id="tetur09g06060.1">
    <property type="protein sequence ID" value="tetur09g06060.1"/>
    <property type="gene ID" value="tetur09g06060"/>
</dbReference>
<dbReference type="InterPro" id="IPR043021">
    <property type="entry name" value="GCM_small"/>
</dbReference>
<keyword evidence="9" id="KW-1185">Reference proteome</keyword>
<sequence>MCLISMCQEWDINDNHIPKVTSFDSFQEWTDGHSRYVYRADCEEARRHSSGWAMRNTNNHNVHILKKSCLGVLVCSEACVLDNGEQIHLRPAICDKARKKQQGKPCPNRKCSGKLKVLPCKGHCGYPVTHFWRHTENAIFFQAKGSHDHPRPEPKASAEARRMGQSALRMLKSSRLANSFFNTTLPLTTGLQSQTLKEVKCKIEVEEKVTFNRWYKANITTTDTFVENVPIKGSTTINETPKDLVTFEINRKSDPGICLSCFSYESQCSCSYPFNSQQSNGQQSAQILQLPFQHQQHQHHLQLQQQPSPIHSTSSLSPPLPHPIQTPGSGSGAVTSHTSSITSSSALSSTNGYNHYSNSVDNGHSYLRHYHHRSNYLDSESESTTSTTNHQTSDSCNYGPVIQLYDEANYFGFNYHLCHSTKTGEFITEAFTPIDANQLNGLSTALTNGNNSCTFYNGSTNQSYMFSNQQVESTTSQHHHYHQHQQHHQYLQYQQYEQIYMDAEANFSPNVNADQCHQISDNSDDNQMNTIESDGSMVNYGDYDMTIDSDRISNLENQLSNGHSSQPSSPSLIQREALQQHLLQSSATIISPCSLPSSSSPTSAEITSTSASPPTLSVNNTEHLNKDKSPQIDLQSTVALNFPIDQVDRTYSHPNYFQTQYQDQHVSNLNLHNQNQIYHDPKWLIHQPKQDESSVDENSHLKIYHENHNLNDNNTLTNECSSTTFVTNNNNTREQVTSGSTCSQSSTALVQSSDCYINSSVDDHSSSVDFTRFWTNDNENEVTSCQDYFDLKSRIVNEQTESYIVL</sequence>
<dbReference type="GO" id="GO:0000978">
    <property type="term" value="F:RNA polymerase II cis-regulatory region sequence-specific DNA binding"/>
    <property type="evidence" value="ECO:0007669"/>
    <property type="project" value="TreeGrafter"/>
</dbReference>
<dbReference type="PANTHER" id="PTHR12414:SF8">
    <property type="entry name" value="TRANSCRIPTION FACTOR GLIAL CELLS MISSING-RELATED"/>
    <property type="match status" value="1"/>
</dbReference>
<dbReference type="Pfam" id="PF03615">
    <property type="entry name" value="GCM"/>
    <property type="match status" value="1"/>
</dbReference>
<feature type="region of interest" description="Disordered" evidence="6">
    <location>
        <begin position="518"/>
        <end position="537"/>
    </location>
</feature>
<dbReference type="eggNOG" id="ENOG502QU2X">
    <property type="taxonomic scope" value="Eukaryota"/>
</dbReference>
<dbReference type="GO" id="GO:0042063">
    <property type="term" value="P:gliogenesis"/>
    <property type="evidence" value="ECO:0007669"/>
    <property type="project" value="TreeGrafter"/>
</dbReference>